<feature type="region of interest" description="Disordered" evidence="1">
    <location>
        <begin position="1284"/>
        <end position="1376"/>
    </location>
</feature>
<feature type="compositionally biased region" description="Low complexity" evidence="1">
    <location>
        <begin position="941"/>
        <end position="951"/>
    </location>
</feature>
<sequence length="1702" mass="178738">MANLAGLPLGKVPAPPDLNSFVARAAGPHNTVAARGSGRCNPTHIHTVLTDRSVVPSVPSQPFGSTKPMTTAHRILAPRASIITTAIPTENISCTTSAAAAAGWPNIYGGNGPSRDSSTVIISAEHLIETNIIKRRKVERLERLLRGVMPHYTSDGLSGRSGARSPLRVCGDVDGSAFAAAVNVLPGRGRMPPTELQNSNFRQPPAYSSPHTCQQPSGYTYFQQQQQPPPPRQQQQVLRPPPPPLQPQQHRLHRPPPHQQHRLQPHLYPHLYPDAHPQHRLQQLPRQQQPAAASNGPARPPHPVIVGFAVPPVQQQQQPPVPGMNSIPTWTDGTDVTQPRAVPGKPVRASPAKSSLTEAIRNGPANRHMAAVTRARAVGWDVGLRYGDELSQGFQGPGPTTAGPASTAAVAPDSAAAPTWGCWAAADGRHRPISTIPVRAPFPYPVPVPVPIPRSGAATIRPATAAAAAPVAAKLIVPHPAEASPALAAGIATAPHLVVAPAAAAKVMTTQISATPCVTGAAADPNMHPHVMLPTTCWLPQQSPLALASSSRPSDLPPGISFPLPSASVLPPSLQLLAPPASPEVPSGTGVSRTSAFLSTAEDQDRSEFMETTAVGTVAAITSLDTSMPLTHMAATAFGNPPVVNPAWAVPADMHAAPAASVAPAAPVASVAPAAPVAAVAPAVPIGATVAPAVPVGAVGAPDVAIAPAALVTAVEPVPPAVAATANSEGSEAAEEVSTVMPSAWVAIAAEVELEVEVATVTADSLLVAVLPTMHAQVQVSERSAVLPPQPTAAPVAAGLEAEAFPAAKPIGEARSLLHPGEQVRCQQEQQSWEADKEMKSKEREVQQQEVKARWDSSLLEDELALAPPHRRNGSEHRKVEAVSLQPRPARMAASSLAMVGAAAAASGIDPAKVDAAAAVVASSAQSGNQGSAATSKEAKQSPSADAAADSATASAAHAVLVAPPARPDTARALIEDSGRKATTGGGRPAAAITPDVAAPHASATLPPPPPPPRTQPCPLPTQPRPPPPQQRVPGTAASGLSPRELRSVRVDNQGRFLSVRDLTRALFASPSWVHVARLVHMWPHMLNGVSLSAAFKVLARCCHSEMLRDAERPEGKALRSMMQHLCFQAEQHLPTMGPREVVGVLFSLASLDYYPPPHLAAQLFGVFSERQHQDEGTQGLHLLHRANALDCAHMAWAAERLGWELQPEQLQAAFRRLQDCYKDDGPSLRSLSVFVNSATKMGLQLQQEQMTWLENKLVSQASLLNCVDVSNAMGFLARLVGDQRRRHHDGNRHKQTPNAPQAGKEAAAPAAAAGSSSGRHAPGTPPPSSPGPEVQQRQQAPLYGAARPDTNGGSGDNAGCGSTSVGSNASAGSGSLRPRVETLLTILWRSAQLLTHTRAEEAATILYSLARLRFRAPNTYTLALLRRCLSLRQACSPQALAMMIWAAPRIRRRPPRAWVTAILEQAARRLPDLTPPLMAALLCGLARLSASPAGKVAFSLEPPAVAPFVRRISQLLPHFTAPRDLANVMWALARLPPDCVPTRGSAFWHALAGRGVELGFCEFGPQSLANMLWGLAKVTARRGGACSGGSSLAVELFGASGVRDVVSALERNLDIMNSAEISMTMWALGQLQIDPGAVWVGAAAQRAVGLLRRMRLRGLSTLVHSITWIKSYGPAEEVVAALEEAVLRHQASIVSKRLRRG</sequence>
<evidence type="ECO:0000313" key="2">
    <source>
        <dbReference type="EMBL" id="GIM13748.1"/>
    </source>
</evidence>
<feature type="region of interest" description="Disordered" evidence="1">
    <location>
        <begin position="336"/>
        <end position="355"/>
    </location>
</feature>
<accession>A0A8J4LX61</accession>
<feature type="compositionally biased region" description="Basic residues" evidence="1">
    <location>
        <begin position="250"/>
        <end position="264"/>
    </location>
</feature>
<feature type="compositionally biased region" description="Low complexity" evidence="1">
    <location>
        <begin position="1362"/>
        <end position="1376"/>
    </location>
</feature>
<proteinExistence type="predicted"/>
<feature type="compositionally biased region" description="Low complexity" evidence="1">
    <location>
        <begin position="280"/>
        <end position="293"/>
    </location>
</feature>
<dbReference type="PANTHER" id="PTHR48125:SF10">
    <property type="entry name" value="OS12G0136300 PROTEIN"/>
    <property type="match status" value="1"/>
</dbReference>
<feature type="region of interest" description="Disordered" evidence="1">
    <location>
        <begin position="186"/>
        <end position="303"/>
    </location>
</feature>
<dbReference type="Proteomes" id="UP000722791">
    <property type="component" value="Unassembled WGS sequence"/>
</dbReference>
<feature type="region of interest" description="Disordered" evidence="1">
    <location>
        <begin position="1000"/>
        <end position="1047"/>
    </location>
</feature>
<feature type="region of interest" description="Disordered" evidence="1">
    <location>
        <begin position="866"/>
        <end position="887"/>
    </location>
</feature>
<comment type="caution">
    <text evidence="2">The sequence shown here is derived from an EMBL/GenBank/DDBJ whole genome shotgun (WGS) entry which is preliminary data.</text>
</comment>
<organism evidence="2 3">
    <name type="scientific">Volvox reticuliferus</name>
    <dbReference type="NCBI Taxonomy" id="1737510"/>
    <lineage>
        <taxon>Eukaryota</taxon>
        <taxon>Viridiplantae</taxon>
        <taxon>Chlorophyta</taxon>
        <taxon>core chlorophytes</taxon>
        <taxon>Chlorophyceae</taxon>
        <taxon>CS clade</taxon>
        <taxon>Chlamydomonadales</taxon>
        <taxon>Volvocaceae</taxon>
        <taxon>Volvox</taxon>
    </lineage>
</organism>
<name>A0A8J4LX61_9CHLO</name>
<feature type="compositionally biased region" description="Basic residues" evidence="1">
    <location>
        <begin position="1285"/>
        <end position="1296"/>
    </location>
</feature>
<feature type="region of interest" description="Disordered" evidence="1">
    <location>
        <begin position="925"/>
        <end position="951"/>
    </location>
</feature>
<feature type="compositionally biased region" description="Low complexity" evidence="1">
    <location>
        <begin position="1298"/>
        <end position="1323"/>
    </location>
</feature>
<evidence type="ECO:0000256" key="1">
    <source>
        <dbReference type="SAM" id="MobiDB-lite"/>
    </source>
</evidence>
<protein>
    <submittedName>
        <fullName evidence="2">Uncharacterized protein</fullName>
    </submittedName>
</protein>
<feature type="compositionally biased region" description="Polar residues" evidence="1">
    <location>
        <begin position="209"/>
        <end position="222"/>
    </location>
</feature>
<feature type="compositionally biased region" description="Pro residues" evidence="1">
    <location>
        <begin position="1006"/>
        <end position="1031"/>
    </location>
</feature>
<reference evidence="2" key="1">
    <citation type="journal article" date="2021" name="Proc. Natl. Acad. Sci. U.S.A.">
        <title>Three genomes in the algal genus Volvox reveal the fate of a haploid sex-determining region after a transition to homothallism.</title>
        <authorList>
            <person name="Yamamoto K."/>
            <person name="Hamaji T."/>
            <person name="Kawai-Toyooka H."/>
            <person name="Matsuzaki R."/>
            <person name="Takahashi F."/>
            <person name="Nishimura Y."/>
            <person name="Kawachi M."/>
            <person name="Noguchi H."/>
            <person name="Minakuchi Y."/>
            <person name="Umen J.G."/>
            <person name="Toyoda A."/>
            <person name="Nozaki H."/>
        </authorList>
    </citation>
    <scope>NUCLEOTIDE SEQUENCE</scope>
    <source>
        <strain evidence="2">NIES-3785</strain>
    </source>
</reference>
<dbReference type="EMBL" id="BNCQ01000051">
    <property type="protein sequence ID" value="GIM13748.1"/>
    <property type="molecule type" value="Genomic_DNA"/>
</dbReference>
<gene>
    <name evidence="2" type="ORF">Vretimale_16817</name>
</gene>
<feature type="compositionally biased region" description="Low complexity" evidence="1">
    <location>
        <begin position="925"/>
        <end position="934"/>
    </location>
</feature>
<evidence type="ECO:0000313" key="3">
    <source>
        <dbReference type="Proteomes" id="UP000722791"/>
    </source>
</evidence>
<dbReference type="PANTHER" id="PTHR48125">
    <property type="entry name" value="LP07818P1"/>
    <property type="match status" value="1"/>
</dbReference>
<feature type="non-terminal residue" evidence="2">
    <location>
        <position position="1"/>
    </location>
</feature>